<keyword evidence="6" id="KW-0560">Oxidoreductase</keyword>
<sequence length="544" mass="61631">MSTSPSCWVAIRKLYDLILWDILVGGIVATLIAAIYLSGIGIYLFGIGIYLSGIGIYLSGIGIYLSGIGIYLSGIGKTGNGAYQVWDPIPYLYNTYQYTDQQKLLLRAAIQTIFRTGPSATISPDKFMLLIFEYMMGLNKEEMEAPTTRYWAGYHRIIHTYLARTHETNKLGAAYQKFFAEEHLEKKFAVGEWTTVRIKEFLQRDMAEAATVALMRPRLLEFYPDFIDRFWEMVDIAAKLVWGLTKWINPAAWKRRDDMHDAVGKWLDATWADLDWNGPDADADWEPIFGSRFSRELARWVREDTKFSKKSQAGIIFTNPIFGGNANSIPIATWMVMELIKDPATFQSVREEVETALINDPDDPSGKSRIIDTQKMLALPVLQFIYTEALRLHMSTNITREVTSPTVIESHTLEKGAVLQAPLEIVHYDEEIWGADGHPASEFWAERHIKYVDEESADDKTGSPKKAKQFSIAGRTHEPVPYGGGVSTCPGRFFAMLVSRFDVEFVEWTQLDGSPIMPGFVGGAGVPPDRDMKIRWKRLRRLGM</sequence>
<dbReference type="Proteomes" id="UP001283341">
    <property type="component" value="Unassembled WGS sequence"/>
</dbReference>
<accession>A0AAE0M4C0</accession>
<dbReference type="PRINTS" id="PR00465">
    <property type="entry name" value="EP450IV"/>
</dbReference>
<keyword evidence="8" id="KW-0472">Membrane</keyword>
<gene>
    <name evidence="9" type="ORF">B0H66DRAFT_582362</name>
</gene>
<evidence type="ECO:0000256" key="2">
    <source>
        <dbReference type="ARBA" id="ARBA00010617"/>
    </source>
</evidence>
<feature type="transmembrane region" description="Helical" evidence="8">
    <location>
        <begin position="49"/>
        <end position="72"/>
    </location>
</feature>
<comment type="caution">
    <text evidence="9">The sequence shown here is derived from an EMBL/GenBank/DDBJ whole genome shotgun (WGS) entry which is preliminary data.</text>
</comment>
<dbReference type="PANTHER" id="PTHR24304:SF2">
    <property type="entry name" value="24-HYDROXYCHOLESTEROL 7-ALPHA-HYDROXYLASE"/>
    <property type="match status" value="1"/>
</dbReference>
<dbReference type="SUPFAM" id="SSF48264">
    <property type="entry name" value="Cytochrome P450"/>
    <property type="match status" value="1"/>
</dbReference>
<organism evidence="9 10">
    <name type="scientific">Apodospora peruviana</name>
    <dbReference type="NCBI Taxonomy" id="516989"/>
    <lineage>
        <taxon>Eukaryota</taxon>
        <taxon>Fungi</taxon>
        <taxon>Dikarya</taxon>
        <taxon>Ascomycota</taxon>
        <taxon>Pezizomycotina</taxon>
        <taxon>Sordariomycetes</taxon>
        <taxon>Sordariomycetidae</taxon>
        <taxon>Sordariales</taxon>
        <taxon>Lasiosphaeriaceae</taxon>
        <taxon>Apodospora</taxon>
    </lineage>
</organism>
<comment type="cofactor">
    <cofactor evidence="1 7">
        <name>heme</name>
        <dbReference type="ChEBI" id="CHEBI:30413"/>
    </cofactor>
</comment>
<feature type="binding site" description="axial binding residue" evidence="7">
    <location>
        <position position="489"/>
    </location>
    <ligand>
        <name>heme</name>
        <dbReference type="ChEBI" id="CHEBI:30413"/>
    </ligand>
    <ligandPart>
        <name>Fe</name>
        <dbReference type="ChEBI" id="CHEBI:18248"/>
    </ligandPart>
</feature>
<name>A0AAE0M4C0_9PEZI</name>
<dbReference type="GO" id="GO:0005506">
    <property type="term" value="F:iron ion binding"/>
    <property type="evidence" value="ECO:0007669"/>
    <property type="project" value="InterPro"/>
</dbReference>
<dbReference type="InterPro" id="IPR036396">
    <property type="entry name" value="Cyt_P450_sf"/>
</dbReference>
<evidence type="ECO:0000256" key="5">
    <source>
        <dbReference type="ARBA" id="ARBA00023004"/>
    </source>
</evidence>
<reference evidence="9" key="2">
    <citation type="submission" date="2023-06" db="EMBL/GenBank/DDBJ databases">
        <authorList>
            <consortium name="Lawrence Berkeley National Laboratory"/>
            <person name="Haridas S."/>
            <person name="Hensen N."/>
            <person name="Bonometti L."/>
            <person name="Westerberg I."/>
            <person name="Brannstrom I.O."/>
            <person name="Guillou S."/>
            <person name="Cros-Aarteil S."/>
            <person name="Calhoun S."/>
            <person name="Kuo A."/>
            <person name="Mondo S."/>
            <person name="Pangilinan J."/>
            <person name="Riley R."/>
            <person name="Labutti K."/>
            <person name="Andreopoulos B."/>
            <person name="Lipzen A."/>
            <person name="Chen C."/>
            <person name="Yanf M."/>
            <person name="Daum C."/>
            <person name="Ng V."/>
            <person name="Clum A."/>
            <person name="Steindorff A."/>
            <person name="Ohm R."/>
            <person name="Martin F."/>
            <person name="Silar P."/>
            <person name="Natvig D."/>
            <person name="Lalanne C."/>
            <person name="Gautier V."/>
            <person name="Ament-Velasquez S.L."/>
            <person name="Kruys A."/>
            <person name="Hutchinson M.I."/>
            <person name="Powell A.J."/>
            <person name="Barry K."/>
            <person name="Miller A.N."/>
            <person name="Grigoriev I.V."/>
            <person name="Debuchy R."/>
            <person name="Gladieux P."/>
            <person name="Thoren M.H."/>
            <person name="Johannesson H."/>
        </authorList>
    </citation>
    <scope>NUCLEOTIDE SEQUENCE</scope>
    <source>
        <strain evidence="9">CBS 118394</strain>
    </source>
</reference>
<dbReference type="GO" id="GO:0016705">
    <property type="term" value="F:oxidoreductase activity, acting on paired donors, with incorporation or reduction of molecular oxygen"/>
    <property type="evidence" value="ECO:0007669"/>
    <property type="project" value="InterPro"/>
</dbReference>
<dbReference type="PANTHER" id="PTHR24304">
    <property type="entry name" value="CYTOCHROME P450 FAMILY 7"/>
    <property type="match status" value="1"/>
</dbReference>
<evidence type="ECO:0000256" key="1">
    <source>
        <dbReference type="ARBA" id="ARBA00001971"/>
    </source>
</evidence>
<dbReference type="AlphaFoldDB" id="A0AAE0M4C0"/>
<proteinExistence type="inferred from homology"/>
<dbReference type="GO" id="GO:0008395">
    <property type="term" value="F:steroid hydroxylase activity"/>
    <property type="evidence" value="ECO:0007669"/>
    <property type="project" value="TreeGrafter"/>
</dbReference>
<dbReference type="Gene3D" id="1.10.630.10">
    <property type="entry name" value="Cytochrome P450"/>
    <property type="match status" value="1"/>
</dbReference>
<reference evidence="9" key="1">
    <citation type="journal article" date="2023" name="Mol. Phylogenet. Evol.">
        <title>Genome-scale phylogeny and comparative genomics of the fungal order Sordariales.</title>
        <authorList>
            <person name="Hensen N."/>
            <person name="Bonometti L."/>
            <person name="Westerberg I."/>
            <person name="Brannstrom I.O."/>
            <person name="Guillou S."/>
            <person name="Cros-Aarteil S."/>
            <person name="Calhoun S."/>
            <person name="Haridas S."/>
            <person name="Kuo A."/>
            <person name="Mondo S."/>
            <person name="Pangilinan J."/>
            <person name="Riley R."/>
            <person name="LaButti K."/>
            <person name="Andreopoulos B."/>
            <person name="Lipzen A."/>
            <person name="Chen C."/>
            <person name="Yan M."/>
            <person name="Daum C."/>
            <person name="Ng V."/>
            <person name="Clum A."/>
            <person name="Steindorff A."/>
            <person name="Ohm R.A."/>
            <person name="Martin F."/>
            <person name="Silar P."/>
            <person name="Natvig D.O."/>
            <person name="Lalanne C."/>
            <person name="Gautier V."/>
            <person name="Ament-Velasquez S.L."/>
            <person name="Kruys A."/>
            <person name="Hutchinson M.I."/>
            <person name="Powell A.J."/>
            <person name="Barry K."/>
            <person name="Miller A.N."/>
            <person name="Grigoriev I.V."/>
            <person name="Debuchy R."/>
            <person name="Gladieux P."/>
            <person name="Hiltunen Thoren M."/>
            <person name="Johannesson H."/>
        </authorList>
    </citation>
    <scope>NUCLEOTIDE SEQUENCE</scope>
    <source>
        <strain evidence="9">CBS 118394</strain>
    </source>
</reference>
<dbReference type="InterPro" id="IPR002403">
    <property type="entry name" value="Cyt_P450_E_grp-IV"/>
</dbReference>
<dbReference type="GO" id="GO:0020037">
    <property type="term" value="F:heme binding"/>
    <property type="evidence" value="ECO:0007669"/>
    <property type="project" value="InterPro"/>
</dbReference>
<dbReference type="InterPro" id="IPR050529">
    <property type="entry name" value="CYP450_sterol_14alpha_dmase"/>
</dbReference>
<keyword evidence="5 7" id="KW-0408">Iron</keyword>
<dbReference type="Pfam" id="PF00067">
    <property type="entry name" value="p450"/>
    <property type="match status" value="1"/>
</dbReference>
<evidence type="ECO:0000256" key="3">
    <source>
        <dbReference type="ARBA" id="ARBA00022617"/>
    </source>
</evidence>
<keyword evidence="3 7" id="KW-0349">Heme</keyword>
<evidence type="ECO:0000256" key="7">
    <source>
        <dbReference type="PIRSR" id="PIRSR602403-1"/>
    </source>
</evidence>
<evidence type="ECO:0000313" key="9">
    <source>
        <dbReference type="EMBL" id="KAK3318886.1"/>
    </source>
</evidence>
<dbReference type="InterPro" id="IPR001128">
    <property type="entry name" value="Cyt_P450"/>
</dbReference>
<evidence type="ECO:0000256" key="6">
    <source>
        <dbReference type="ARBA" id="ARBA00023033"/>
    </source>
</evidence>
<protein>
    <submittedName>
        <fullName evidence="9">Cytochrome P450</fullName>
    </submittedName>
</protein>
<evidence type="ECO:0000256" key="8">
    <source>
        <dbReference type="SAM" id="Phobius"/>
    </source>
</evidence>
<comment type="similarity">
    <text evidence="2">Belongs to the cytochrome P450 family.</text>
</comment>
<keyword evidence="8" id="KW-0812">Transmembrane</keyword>
<keyword evidence="8" id="KW-1133">Transmembrane helix</keyword>
<keyword evidence="6" id="KW-0503">Monooxygenase</keyword>
<dbReference type="EMBL" id="JAUEDM010000004">
    <property type="protein sequence ID" value="KAK3318886.1"/>
    <property type="molecule type" value="Genomic_DNA"/>
</dbReference>
<feature type="transmembrane region" description="Helical" evidence="8">
    <location>
        <begin position="18"/>
        <end position="37"/>
    </location>
</feature>
<keyword evidence="4 7" id="KW-0479">Metal-binding</keyword>
<evidence type="ECO:0000313" key="10">
    <source>
        <dbReference type="Proteomes" id="UP001283341"/>
    </source>
</evidence>
<evidence type="ECO:0000256" key="4">
    <source>
        <dbReference type="ARBA" id="ARBA00022723"/>
    </source>
</evidence>
<keyword evidence="10" id="KW-1185">Reference proteome</keyword>